<organism evidence="4 5">
    <name type="scientific">Streptohalobacillus salinus</name>
    <dbReference type="NCBI Taxonomy" id="621096"/>
    <lineage>
        <taxon>Bacteria</taxon>
        <taxon>Bacillati</taxon>
        <taxon>Bacillota</taxon>
        <taxon>Bacilli</taxon>
        <taxon>Bacillales</taxon>
        <taxon>Bacillaceae</taxon>
        <taxon>Streptohalobacillus</taxon>
    </lineage>
</organism>
<dbReference type="AlphaFoldDB" id="A0A2V3WH00"/>
<dbReference type="Proteomes" id="UP000247922">
    <property type="component" value="Unassembled WGS sequence"/>
</dbReference>
<accession>A0A2V3WH00</accession>
<dbReference type="Pfam" id="PF00480">
    <property type="entry name" value="ROK"/>
    <property type="match status" value="1"/>
</dbReference>
<dbReference type="PANTHER" id="PTHR18964:SF149">
    <property type="entry name" value="BIFUNCTIONAL UDP-N-ACETYLGLUCOSAMINE 2-EPIMERASE_N-ACETYLMANNOSAMINE KINASE"/>
    <property type="match status" value="1"/>
</dbReference>
<evidence type="ECO:0000256" key="3">
    <source>
        <dbReference type="ARBA" id="ARBA00022629"/>
    </source>
</evidence>
<dbReference type="SUPFAM" id="SSF53067">
    <property type="entry name" value="Actin-like ATPase domain"/>
    <property type="match status" value="1"/>
</dbReference>
<gene>
    <name evidence="4" type="ORF">DES38_105126</name>
</gene>
<comment type="similarity">
    <text evidence="2">Belongs to the ROK (NagC/XylR) family.</text>
</comment>
<comment type="caution">
    <text evidence="4">The sequence shown here is derived from an EMBL/GenBank/DDBJ whole genome shotgun (WGS) entry which is preliminary data.</text>
</comment>
<dbReference type="RefSeq" id="WP_110251279.1">
    <property type="nucleotide sequence ID" value="NZ_QJJR01000005.1"/>
</dbReference>
<dbReference type="OrthoDB" id="9796533at2"/>
<comment type="function">
    <text evidence="1">Transcriptional repressor of xylose-utilizing enzymes.</text>
</comment>
<evidence type="ECO:0000313" key="4">
    <source>
        <dbReference type="EMBL" id="PXW91505.1"/>
    </source>
</evidence>
<reference evidence="4 5" key="1">
    <citation type="submission" date="2018-05" db="EMBL/GenBank/DDBJ databases">
        <title>Genomic Encyclopedia of Type Strains, Phase IV (KMG-IV): sequencing the most valuable type-strain genomes for metagenomic binning, comparative biology and taxonomic classification.</title>
        <authorList>
            <person name="Goeker M."/>
        </authorList>
    </citation>
    <scope>NUCLEOTIDE SEQUENCE [LARGE SCALE GENOMIC DNA]</scope>
    <source>
        <strain evidence="4 5">DSM 22440</strain>
    </source>
</reference>
<dbReference type="CDD" id="cd24076">
    <property type="entry name" value="ASKHA_ATPase_ROK_BsXylR-like"/>
    <property type="match status" value="1"/>
</dbReference>
<dbReference type="InterPro" id="IPR049874">
    <property type="entry name" value="ROK_cs"/>
</dbReference>
<dbReference type="SUPFAM" id="SSF46785">
    <property type="entry name" value="Winged helix' DNA-binding domain"/>
    <property type="match status" value="1"/>
</dbReference>
<keyword evidence="3" id="KW-0859">Xylose metabolism</keyword>
<dbReference type="InterPro" id="IPR043129">
    <property type="entry name" value="ATPase_NBD"/>
</dbReference>
<dbReference type="Gene3D" id="1.10.10.10">
    <property type="entry name" value="Winged helix-like DNA-binding domain superfamily/Winged helix DNA-binding domain"/>
    <property type="match status" value="1"/>
</dbReference>
<evidence type="ECO:0000313" key="5">
    <source>
        <dbReference type="Proteomes" id="UP000247922"/>
    </source>
</evidence>
<dbReference type="GO" id="GO:0042732">
    <property type="term" value="P:D-xylose metabolic process"/>
    <property type="evidence" value="ECO:0007669"/>
    <property type="project" value="UniProtKB-KW"/>
</dbReference>
<dbReference type="InterPro" id="IPR000600">
    <property type="entry name" value="ROK"/>
</dbReference>
<dbReference type="InterPro" id="IPR036390">
    <property type="entry name" value="WH_DNA-bd_sf"/>
</dbReference>
<evidence type="ECO:0000256" key="1">
    <source>
        <dbReference type="ARBA" id="ARBA00002486"/>
    </source>
</evidence>
<dbReference type="InterPro" id="IPR036388">
    <property type="entry name" value="WH-like_DNA-bd_sf"/>
</dbReference>
<sequence length="391" mass="42868">MSRTWNQYVVKQENKALVLTTIINHTPISRAAVAQSTGLNKGTVSSLVSELIDEAFVTESGPGASSGGRRPVMLLFNAKAGFTVSVDLGVGYIQAALTDLNGEIVQVEKKQVKESTFDLVFETLVHLIEQLIKHAPVSRYGVIGIGVGVPAVVSHEGEILLAPNLNWKNIQLKQALEDVFDLPILIENEANAGAYGEMRFGFKQPPKDMIYASIGIGIGAGMILDGKLYTGKSGFSGEIGHMTIVKDGTSCRCGNVGCFERYASEQVLLEHAVKRHLIKANEDLSLDTLIKKAEAHDQEVLQLFEEVGEYIGIGLTNIINIFNPEVVLIGNRLRDLQKWLIPPIEHYIHSRAIGFHQQDLTVDFAKLENFSTVKGMAAFTIERFLAQLKDI</sequence>
<keyword evidence="5" id="KW-1185">Reference proteome</keyword>
<dbReference type="PROSITE" id="PS01125">
    <property type="entry name" value="ROK"/>
    <property type="match status" value="1"/>
</dbReference>
<evidence type="ECO:0000256" key="2">
    <source>
        <dbReference type="ARBA" id="ARBA00006479"/>
    </source>
</evidence>
<dbReference type="EMBL" id="QJJR01000005">
    <property type="protein sequence ID" value="PXW91505.1"/>
    <property type="molecule type" value="Genomic_DNA"/>
</dbReference>
<protein>
    <submittedName>
        <fullName evidence="4">Xylose repressor XylR</fullName>
    </submittedName>
</protein>
<dbReference type="Gene3D" id="3.30.420.40">
    <property type="match status" value="2"/>
</dbReference>
<proteinExistence type="inferred from homology"/>
<name>A0A2V3WH00_9BACI</name>
<dbReference type="PANTHER" id="PTHR18964">
    <property type="entry name" value="ROK (REPRESSOR, ORF, KINASE) FAMILY"/>
    <property type="match status" value="1"/>
</dbReference>
<keyword evidence="3" id="KW-0119">Carbohydrate metabolism</keyword>